<dbReference type="GO" id="GO:0009117">
    <property type="term" value="P:nucleotide metabolic process"/>
    <property type="evidence" value="ECO:0007669"/>
    <property type="project" value="UniProtKB-KW"/>
</dbReference>
<keyword evidence="3" id="KW-0546">Nucleotide metabolism</keyword>
<dbReference type="Pfam" id="PF02545">
    <property type="entry name" value="Maf"/>
    <property type="match status" value="1"/>
</dbReference>
<evidence type="ECO:0000256" key="2">
    <source>
        <dbReference type="ARBA" id="ARBA00022801"/>
    </source>
</evidence>
<dbReference type="InterPro" id="IPR003697">
    <property type="entry name" value="Maf-like"/>
</dbReference>
<proteinExistence type="predicted"/>
<organism evidence="4 5">
    <name type="scientific">Neisseria elongata subsp. glycolytica ATCC 29315</name>
    <dbReference type="NCBI Taxonomy" id="546263"/>
    <lineage>
        <taxon>Bacteria</taxon>
        <taxon>Pseudomonadati</taxon>
        <taxon>Pseudomonadota</taxon>
        <taxon>Betaproteobacteria</taxon>
        <taxon>Neisseriales</taxon>
        <taxon>Neisseriaceae</taxon>
        <taxon>Neisseria</taxon>
    </lineage>
</organism>
<dbReference type="AlphaFoldDB" id="D4DP69"/>
<dbReference type="Proteomes" id="UP000005536">
    <property type="component" value="Unassembled WGS sequence"/>
</dbReference>
<dbReference type="SUPFAM" id="SSF52972">
    <property type="entry name" value="ITPase-like"/>
    <property type="match status" value="1"/>
</dbReference>
<reference evidence="4 5" key="1">
    <citation type="submission" date="2010-02" db="EMBL/GenBank/DDBJ databases">
        <authorList>
            <person name="Weinstock G."/>
            <person name="Sodergren E."/>
            <person name="Clifton S."/>
            <person name="Fulton L."/>
            <person name="Fulton B."/>
            <person name="Courtney L."/>
            <person name="Fronick C."/>
            <person name="Harrison M."/>
            <person name="Strong C."/>
            <person name="Farmer C."/>
            <person name="Delahaunty K."/>
            <person name="Markovic C."/>
            <person name="Hall O."/>
            <person name="Minx P."/>
            <person name="Tomlinson C."/>
            <person name="Mitreva M."/>
            <person name="Nelson J."/>
            <person name="Hou S."/>
            <person name="Wollam A."/>
            <person name="Pepin K.H."/>
            <person name="Johnson M."/>
            <person name="Bhonagiri V."/>
            <person name="Zhang X."/>
            <person name="Suruliraj S."/>
            <person name="Warren W."/>
            <person name="Chinwalla A."/>
            <person name="Mardis E.R."/>
            <person name="Wilson R.K."/>
        </authorList>
    </citation>
    <scope>NUCLEOTIDE SEQUENCE [LARGE SCALE GENOMIC DNA]</scope>
    <source>
        <strain evidence="4 5">ATCC 29315</strain>
    </source>
</reference>
<evidence type="ECO:0000256" key="3">
    <source>
        <dbReference type="ARBA" id="ARBA00023080"/>
    </source>
</evidence>
<evidence type="ECO:0000313" key="5">
    <source>
        <dbReference type="Proteomes" id="UP000005536"/>
    </source>
</evidence>
<evidence type="ECO:0000313" key="4">
    <source>
        <dbReference type="EMBL" id="EFE50357.1"/>
    </source>
</evidence>
<evidence type="ECO:0000256" key="1">
    <source>
        <dbReference type="ARBA" id="ARBA00001968"/>
    </source>
</evidence>
<dbReference type="STRING" id="546263.NELON_03010"/>
<keyword evidence="2" id="KW-0378">Hydrolase</keyword>
<protein>
    <submittedName>
        <fullName evidence="4">Putative Maf-like protein</fullName>
    </submittedName>
</protein>
<dbReference type="PANTHER" id="PTHR43213">
    <property type="entry name" value="BIFUNCTIONAL DTTP/UTP PYROPHOSPHATASE/METHYLTRANSFERASE PROTEIN-RELATED"/>
    <property type="match status" value="1"/>
</dbReference>
<gene>
    <name evidence="4" type="ORF">NEIELOOT_00854</name>
</gene>
<comment type="cofactor">
    <cofactor evidence="1">
        <name>a divalent metal cation</name>
        <dbReference type="ChEBI" id="CHEBI:60240"/>
    </cofactor>
</comment>
<dbReference type="InterPro" id="IPR029001">
    <property type="entry name" value="ITPase-like_fam"/>
</dbReference>
<comment type="caution">
    <text evidence="4">The sequence shown here is derived from an EMBL/GenBank/DDBJ whole genome shotgun (WGS) entry which is preliminary data.</text>
</comment>
<dbReference type="GO" id="GO:0047429">
    <property type="term" value="F:nucleoside triphosphate diphosphatase activity"/>
    <property type="evidence" value="ECO:0007669"/>
    <property type="project" value="InterPro"/>
</dbReference>
<dbReference type="EMBL" id="ADBF01000022">
    <property type="protein sequence ID" value="EFE50357.1"/>
    <property type="molecule type" value="Genomic_DNA"/>
</dbReference>
<dbReference type="Gene3D" id="3.90.950.10">
    <property type="match status" value="1"/>
</dbReference>
<sequence>MLLALSGRSHQVYTAVCLHYQGRIFHALNTNHVAFKPLTEAETAAYIRSREPLDKAGAYGIQGLGGIFVRELSGSFTGVMGLPAYETCELLRQAGYAVPPFA</sequence>
<accession>D4DP69</accession>
<dbReference type="PANTHER" id="PTHR43213:SF5">
    <property type="entry name" value="BIFUNCTIONAL DTTP_UTP PYROPHOSPHATASE_METHYLTRANSFERASE PROTEIN-RELATED"/>
    <property type="match status" value="1"/>
</dbReference>
<name>D4DP69_NEIEG</name>